<feature type="domain" description="Major facilitator superfamily (MFS) profile" evidence="10">
    <location>
        <begin position="19"/>
        <end position="404"/>
    </location>
</feature>
<accession>A0A917RG84</accession>
<feature type="transmembrane region" description="Helical" evidence="9">
    <location>
        <begin position="315"/>
        <end position="333"/>
    </location>
</feature>
<dbReference type="PANTHER" id="PTHR23513">
    <property type="entry name" value="INTEGRAL MEMBRANE EFFLUX PROTEIN-RELATED"/>
    <property type="match status" value="1"/>
</dbReference>
<comment type="caution">
    <text evidence="11">The sequence shown here is derived from an EMBL/GenBank/DDBJ whole genome shotgun (WGS) entry which is preliminary data.</text>
</comment>
<keyword evidence="2" id="KW-0813">Transport</keyword>
<reference evidence="11" key="1">
    <citation type="journal article" date="2014" name="Int. J. Syst. Evol. Microbiol.">
        <title>Complete genome sequence of Corynebacterium casei LMG S-19264T (=DSM 44701T), isolated from a smear-ripened cheese.</title>
        <authorList>
            <consortium name="US DOE Joint Genome Institute (JGI-PGF)"/>
            <person name="Walter F."/>
            <person name="Albersmeier A."/>
            <person name="Kalinowski J."/>
            <person name="Ruckert C."/>
        </authorList>
    </citation>
    <scope>NUCLEOTIDE SEQUENCE</scope>
    <source>
        <strain evidence="11">CGMCC 4.3508</strain>
    </source>
</reference>
<dbReference type="GO" id="GO:0022857">
    <property type="term" value="F:transmembrane transporter activity"/>
    <property type="evidence" value="ECO:0007669"/>
    <property type="project" value="InterPro"/>
</dbReference>
<evidence type="ECO:0000259" key="10">
    <source>
        <dbReference type="PROSITE" id="PS50850"/>
    </source>
</evidence>
<feature type="transmembrane region" description="Helical" evidence="9">
    <location>
        <begin position="353"/>
        <end position="376"/>
    </location>
</feature>
<dbReference type="GO" id="GO:0005886">
    <property type="term" value="C:plasma membrane"/>
    <property type="evidence" value="ECO:0007669"/>
    <property type="project" value="UniProtKB-SubCell"/>
</dbReference>
<dbReference type="AlphaFoldDB" id="A0A917RG84"/>
<dbReference type="Proteomes" id="UP000638263">
    <property type="component" value="Unassembled WGS sequence"/>
</dbReference>
<feature type="transmembrane region" description="Helical" evidence="9">
    <location>
        <begin position="53"/>
        <end position="76"/>
    </location>
</feature>
<evidence type="ECO:0000313" key="11">
    <source>
        <dbReference type="EMBL" id="GGL06751.1"/>
    </source>
</evidence>
<gene>
    <name evidence="11" type="primary">entS</name>
    <name evidence="11" type="ORF">GCM10011588_21420</name>
</gene>
<keyword evidence="6 9" id="KW-0472">Membrane</keyword>
<comment type="subcellular location">
    <subcellularLocation>
        <location evidence="1">Cell inner membrane</location>
        <topology evidence="1">Multi-pass membrane protein</topology>
    </subcellularLocation>
</comment>
<evidence type="ECO:0000256" key="5">
    <source>
        <dbReference type="ARBA" id="ARBA00022989"/>
    </source>
</evidence>
<feature type="transmembrane region" description="Helical" evidence="9">
    <location>
        <begin position="290"/>
        <end position="309"/>
    </location>
</feature>
<dbReference type="PANTHER" id="PTHR23513:SF9">
    <property type="entry name" value="ENTEROBACTIN EXPORTER ENTS"/>
    <property type="match status" value="1"/>
</dbReference>
<dbReference type="InterPro" id="IPR011701">
    <property type="entry name" value="MFS"/>
</dbReference>
<comment type="similarity">
    <text evidence="7">Belongs to the major facilitator superfamily. Drug:H(+) antiporter-3 (DHA3) (TC 2.A.1.21) family.</text>
</comment>
<feature type="transmembrane region" description="Helical" evidence="9">
    <location>
        <begin position="382"/>
        <end position="404"/>
    </location>
</feature>
<feature type="transmembrane region" description="Helical" evidence="9">
    <location>
        <begin position="263"/>
        <end position="283"/>
    </location>
</feature>
<keyword evidence="12" id="KW-1185">Reference proteome</keyword>
<sequence>MKAPAGLLIDISPLRESRRFRCAFGARLVSVLGIGLLMVALPVQVYELTGSSLHVAGVSTAMAVALFAGSLGGGVIADRYDRRTVISFSRSAAGLAFLALGINALLPDPFLAVIYAAAVTDGLAGGISGSALMALVPMLVSREKVPAAGALTTLTSDLGTMITPAVAGVLIAQIGVSFAFFAAAAATVGTVTLIRAIGPAPPPAREIRNPLVELGHGIAFAARHHVIRAVLVSGLLAMLVSGPLVLLPAFADRALDAGPTTLGLLYAAPGAGAVLGSLTSGWIGRSRRSGLVLLGSLALMPLGVVLAGIWPQAAWSFLGLAAFGVARAVNGILRYAVLQQNAPEDMRGRMSGLLMVQSVAGTAVGSMAAGAIGNLVEPGTALVVYGAAVLVLFVFALVLVWPLYGLTAPAGGAPQPPAPPAQVPVGGNLVEEKAPGNVVEEKKDGV</sequence>
<dbReference type="SUPFAM" id="SSF103473">
    <property type="entry name" value="MFS general substrate transporter"/>
    <property type="match status" value="1"/>
</dbReference>
<dbReference type="PROSITE" id="PS50850">
    <property type="entry name" value="MFS"/>
    <property type="match status" value="1"/>
</dbReference>
<organism evidence="11 12">
    <name type="scientific">Nocardia jinanensis</name>
    <dbReference type="NCBI Taxonomy" id="382504"/>
    <lineage>
        <taxon>Bacteria</taxon>
        <taxon>Bacillati</taxon>
        <taxon>Actinomycetota</taxon>
        <taxon>Actinomycetes</taxon>
        <taxon>Mycobacteriales</taxon>
        <taxon>Nocardiaceae</taxon>
        <taxon>Nocardia</taxon>
    </lineage>
</organism>
<dbReference type="EMBL" id="BMMH01000003">
    <property type="protein sequence ID" value="GGL06751.1"/>
    <property type="molecule type" value="Genomic_DNA"/>
</dbReference>
<evidence type="ECO:0000256" key="3">
    <source>
        <dbReference type="ARBA" id="ARBA00022475"/>
    </source>
</evidence>
<keyword evidence="4 9" id="KW-0812">Transmembrane</keyword>
<reference evidence="11" key="2">
    <citation type="submission" date="2020-09" db="EMBL/GenBank/DDBJ databases">
        <authorList>
            <person name="Sun Q."/>
            <person name="Zhou Y."/>
        </authorList>
    </citation>
    <scope>NUCLEOTIDE SEQUENCE</scope>
    <source>
        <strain evidence="11">CGMCC 4.3508</strain>
    </source>
</reference>
<evidence type="ECO:0000256" key="9">
    <source>
        <dbReference type="SAM" id="Phobius"/>
    </source>
</evidence>
<evidence type="ECO:0000256" key="2">
    <source>
        <dbReference type="ARBA" id="ARBA00022448"/>
    </source>
</evidence>
<dbReference type="InterPro" id="IPR036259">
    <property type="entry name" value="MFS_trans_sf"/>
</dbReference>
<evidence type="ECO:0000256" key="8">
    <source>
        <dbReference type="ARBA" id="ARBA00040914"/>
    </source>
</evidence>
<dbReference type="RefSeq" id="WP_082681397.1">
    <property type="nucleotide sequence ID" value="NZ_BMMH01000003.1"/>
</dbReference>
<protein>
    <recommendedName>
        <fullName evidence="8">Multidrug efflux pump Tap</fullName>
    </recommendedName>
</protein>
<evidence type="ECO:0000256" key="4">
    <source>
        <dbReference type="ARBA" id="ARBA00022692"/>
    </source>
</evidence>
<keyword evidence="5 9" id="KW-1133">Transmembrane helix</keyword>
<name>A0A917RG84_9NOCA</name>
<keyword evidence="3" id="KW-1003">Cell membrane</keyword>
<dbReference type="InterPro" id="IPR020846">
    <property type="entry name" value="MFS_dom"/>
</dbReference>
<dbReference type="NCBIfam" id="NF007792">
    <property type="entry name" value="PRK10489.1"/>
    <property type="match status" value="1"/>
</dbReference>
<proteinExistence type="inferred from homology"/>
<dbReference type="CDD" id="cd06173">
    <property type="entry name" value="MFS_MefA_like"/>
    <property type="match status" value="1"/>
</dbReference>
<evidence type="ECO:0000256" key="1">
    <source>
        <dbReference type="ARBA" id="ARBA00004429"/>
    </source>
</evidence>
<dbReference type="Gene3D" id="1.20.1250.20">
    <property type="entry name" value="MFS general substrate transporter like domains"/>
    <property type="match status" value="1"/>
</dbReference>
<evidence type="ECO:0000256" key="7">
    <source>
        <dbReference type="ARBA" id="ARBA00038075"/>
    </source>
</evidence>
<dbReference type="Pfam" id="PF07690">
    <property type="entry name" value="MFS_1"/>
    <property type="match status" value="1"/>
</dbReference>
<feature type="transmembrane region" description="Helical" evidence="9">
    <location>
        <begin position="20"/>
        <end position="41"/>
    </location>
</feature>
<feature type="transmembrane region" description="Helical" evidence="9">
    <location>
        <begin position="229"/>
        <end position="251"/>
    </location>
</feature>
<feature type="transmembrane region" description="Helical" evidence="9">
    <location>
        <begin position="148"/>
        <end position="172"/>
    </location>
</feature>
<evidence type="ECO:0000256" key="6">
    <source>
        <dbReference type="ARBA" id="ARBA00023136"/>
    </source>
</evidence>
<evidence type="ECO:0000313" key="12">
    <source>
        <dbReference type="Proteomes" id="UP000638263"/>
    </source>
</evidence>